<accession>A0A8H4WZ94</accession>
<organism evidence="2 3">
    <name type="scientific">Fusarium gaditjirri</name>
    <dbReference type="NCBI Taxonomy" id="282569"/>
    <lineage>
        <taxon>Eukaryota</taxon>
        <taxon>Fungi</taxon>
        <taxon>Dikarya</taxon>
        <taxon>Ascomycota</taxon>
        <taxon>Pezizomycotina</taxon>
        <taxon>Sordariomycetes</taxon>
        <taxon>Hypocreomycetidae</taxon>
        <taxon>Hypocreales</taxon>
        <taxon>Nectriaceae</taxon>
        <taxon>Fusarium</taxon>
        <taxon>Fusarium nisikadoi species complex</taxon>
    </lineage>
</organism>
<reference evidence="2" key="1">
    <citation type="journal article" date="2020" name="BMC Genomics">
        <title>Correction to: Identification and distribution of gene clusters required for synthesis of sphingolipid metabolism inhibitors in diverse species of the filamentous fungus Fusarium.</title>
        <authorList>
            <person name="Kim H.S."/>
            <person name="Lohmar J.M."/>
            <person name="Busman M."/>
            <person name="Brown D.W."/>
            <person name="Naumann T.A."/>
            <person name="Divon H.H."/>
            <person name="Lysoe E."/>
            <person name="Uhlig S."/>
            <person name="Proctor R.H."/>
        </authorList>
    </citation>
    <scope>NUCLEOTIDE SEQUENCE</scope>
    <source>
        <strain evidence="2">NRRL 45417</strain>
    </source>
</reference>
<feature type="compositionally biased region" description="Polar residues" evidence="1">
    <location>
        <begin position="65"/>
        <end position="94"/>
    </location>
</feature>
<sequence length="522" mass="59303">MPKKLLPSWPKVKKTFQSMKSPFRKEDRVKDETTAAPMVDQHLQDGIREGSRDSEELGVDEKTLVQHQEQNTPASSDCESSTLLSDQESGGSSKSELYFDAQETILDSNDQVAVPDDGTEPVSNMITQRHQADIPDKEKEKETCQKFLQLSKRDTFKTFNLEFRDGPASYCISENGFQQRKAVRDILARKTLCQDCNTHRDSGKLQEAMQKLYELRYCHGCKASHPELFFSPQEKGKQHTQCLGRIGHLPLCSHVSFAGPDMVTLANVGGKDRWIDCDNSSHKLCPSFYEKSNAPSGFLSTSLALDPRPMKHKLMFILDTTLHLVAIDGCSDQHTKEAIRQLQDGSYTVNDTKALCKHFSSKILDECLASDSSKCSCFPRSERGLDECTLYDTVPNATCKICSAEYHLSLQQNNLKVKRQFFVKTFLDPSWLFNLNYNQDKECDSRLKRNPTFDERTKHVLWCDKSGCATGSERRWERMALLYLNDAFNKGELHDGNFGDDVRARDMAWLSLEYDIFNGLTA</sequence>
<evidence type="ECO:0000256" key="1">
    <source>
        <dbReference type="SAM" id="MobiDB-lite"/>
    </source>
</evidence>
<keyword evidence="3" id="KW-1185">Reference proteome</keyword>
<feature type="region of interest" description="Disordered" evidence="1">
    <location>
        <begin position="17"/>
        <end position="94"/>
    </location>
</feature>
<proteinExistence type="predicted"/>
<dbReference type="EMBL" id="JABFAI010000106">
    <property type="protein sequence ID" value="KAF4955186.1"/>
    <property type="molecule type" value="Genomic_DNA"/>
</dbReference>
<dbReference type="AlphaFoldDB" id="A0A8H4WZ94"/>
<dbReference type="OrthoDB" id="3692147at2759"/>
<comment type="caution">
    <text evidence="2">The sequence shown here is derived from an EMBL/GenBank/DDBJ whole genome shotgun (WGS) entry which is preliminary data.</text>
</comment>
<feature type="compositionally biased region" description="Basic and acidic residues" evidence="1">
    <location>
        <begin position="23"/>
        <end position="33"/>
    </location>
</feature>
<gene>
    <name evidence="2" type="ORF">FGADI_4768</name>
</gene>
<feature type="compositionally biased region" description="Basic and acidic residues" evidence="1">
    <location>
        <begin position="42"/>
        <end position="64"/>
    </location>
</feature>
<protein>
    <submittedName>
        <fullName evidence="2">Uncharacterized protein</fullName>
    </submittedName>
</protein>
<reference evidence="2" key="2">
    <citation type="submission" date="2020-05" db="EMBL/GenBank/DDBJ databases">
        <authorList>
            <person name="Kim H.-S."/>
            <person name="Proctor R.H."/>
            <person name="Brown D.W."/>
        </authorList>
    </citation>
    <scope>NUCLEOTIDE SEQUENCE</scope>
    <source>
        <strain evidence="2">NRRL 45417</strain>
    </source>
</reference>
<evidence type="ECO:0000313" key="3">
    <source>
        <dbReference type="Proteomes" id="UP000604273"/>
    </source>
</evidence>
<evidence type="ECO:0000313" key="2">
    <source>
        <dbReference type="EMBL" id="KAF4955186.1"/>
    </source>
</evidence>
<dbReference type="Proteomes" id="UP000604273">
    <property type="component" value="Unassembled WGS sequence"/>
</dbReference>
<name>A0A8H4WZ94_9HYPO</name>